<feature type="transmembrane region" description="Helical" evidence="6">
    <location>
        <begin position="241"/>
        <end position="259"/>
    </location>
</feature>
<evidence type="ECO:0000259" key="7">
    <source>
        <dbReference type="Pfam" id="PF01694"/>
    </source>
</evidence>
<evidence type="ECO:0000256" key="6">
    <source>
        <dbReference type="SAM" id="Phobius"/>
    </source>
</evidence>
<evidence type="ECO:0000256" key="3">
    <source>
        <dbReference type="ARBA" id="ARBA00022692"/>
    </source>
</evidence>
<proteinExistence type="inferred from homology"/>
<sequence>MTESIPLRDLSERKEIYRQIFDQTRAANVYNDDGHDGRISLRELKIFVQGNGYNLPNEVVEKVYRISDNEENISLDYDGLVEFFERKGLAKTLNKYINSYVHFLIPHPKKQFQERREVIIRARRSITQRPSEVSVTDSVIRLGRSARIPKEVEYSCFPPPLFLVVISIVEIICFAIDERTKNKSSLGLTATVFIYDPWKRQEVWRFLTYMLVHIGYEHIFTNLIVQLVLGLPLEMVHRWNRVSVIYLAGVLAGSLAHSVTDPNVMLGGASGGVYSIMTAHIADVIMNWSVTPYAPIQLVAFLIIICADLGVTVYERYFQHIMSNVGVAAHAGGAAAGLLVGINVLRNFRVTTVERYLLWHTGRGYARTDIHRCFRRTHRQSSRTLEE</sequence>
<dbReference type="Gene3D" id="1.10.238.10">
    <property type="entry name" value="EF-hand"/>
    <property type="match status" value="1"/>
</dbReference>
<feature type="transmembrane region" description="Helical" evidence="6">
    <location>
        <begin position="157"/>
        <end position="176"/>
    </location>
</feature>
<feature type="transmembrane region" description="Helical" evidence="6">
    <location>
        <begin position="296"/>
        <end position="314"/>
    </location>
</feature>
<dbReference type="Pfam" id="PF01694">
    <property type="entry name" value="Rhomboid"/>
    <property type="match status" value="1"/>
</dbReference>
<dbReference type="Gene3D" id="1.20.1540.10">
    <property type="entry name" value="Rhomboid-like"/>
    <property type="match status" value="1"/>
</dbReference>
<keyword evidence="9" id="KW-1185">Reference proteome</keyword>
<evidence type="ECO:0000313" key="9">
    <source>
        <dbReference type="Proteomes" id="UP001152888"/>
    </source>
</evidence>
<dbReference type="OrthoDB" id="418595at2759"/>
<protein>
    <recommendedName>
        <fullName evidence="7">Peptidase S54 rhomboid domain-containing protein</fullName>
    </recommendedName>
</protein>
<dbReference type="GO" id="GO:0004252">
    <property type="term" value="F:serine-type endopeptidase activity"/>
    <property type="evidence" value="ECO:0007669"/>
    <property type="project" value="InterPro"/>
</dbReference>
<comment type="subcellular location">
    <subcellularLocation>
        <location evidence="1">Membrane</location>
        <topology evidence="1">Multi-pass membrane protein</topology>
    </subcellularLocation>
</comment>
<keyword evidence="4 6" id="KW-1133">Transmembrane helix</keyword>
<comment type="caution">
    <text evidence="8">The sequence shown here is derived from an EMBL/GenBank/DDBJ whole genome shotgun (WGS) entry which is preliminary data.</text>
</comment>
<comment type="similarity">
    <text evidence="2">Belongs to the peptidase S54 family.</text>
</comment>
<keyword evidence="3 6" id="KW-0812">Transmembrane</keyword>
<dbReference type="Proteomes" id="UP001152888">
    <property type="component" value="Unassembled WGS sequence"/>
</dbReference>
<feature type="transmembrane region" description="Helical" evidence="6">
    <location>
        <begin position="206"/>
        <end position="229"/>
    </location>
</feature>
<dbReference type="InterPro" id="IPR035952">
    <property type="entry name" value="Rhomboid-like_sf"/>
</dbReference>
<evidence type="ECO:0000256" key="5">
    <source>
        <dbReference type="ARBA" id="ARBA00023136"/>
    </source>
</evidence>
<reference evidence="8" key="1">
    <citation type="submission" date="2022-03" db="EMBL/GenBank/DDBJ databases">
        <authorList>
            <person name="Sayadi A."/>
        </authorList>
    </citation>
    <scope>NUCLEOTIDE SEQUENCE</scope>
</reference>
<dbReference type="PANTHER" id="PTHR45840:SF8">
    <property type="entry name" value="RHOMBOID PROTEASE"/>
    <property type="match status" value="1"/>
</dbReference>
<gene>
    <name evidence="8" type="ORF">ACAOBT_LOCUS7994</name>
</gene>
<evidence type="ECO:0000256" key="2">
    <source>
        <dbReference type="ARBA" id="ARBA00009045"/>
    </source>
</evidence>
<accession>A0A9P0K8S5</accession>
<dbReference type="PANTHER" id="PTHR45840">
    <property type="entry name" value="RHOMBOID-RELATED PROTEIN"/>
    <property type="match status" value="1"/>
</dbReference>
<dbReference type="SUPFAM" id="SSF47473">
    <property type="entry name" value="EF-hand"/>
    <property type="match status" value="1"/>
</dbReference>
<organism evidence="8 9">
    <name type="scientific">Acanthoscelides obtectus</name>
    <name type="common">Bean weevil</name>
    <name type="synonym">Bruchus obtectus</name>
    <dbReference type="NCBI Taxonomy" id="200917"/>
    <lineage>
        <taxon>Eukaryota</taxon>
        <taxon>Metazoa</taxon>
        <taxon>Ecdysozoa</taxon>
        <taxon>Arthropoda</taxon>
        <taxon>Hexapoda</taxon>
        <taxon>Insecta</taxon>
        <taxon>Pterygota</taxon>
        <taxon>Neoptera</taxon>
        <taxon>Endopterygota</taxon>
        <taxon>Coleoptera</taxon>
        <taxon>Polyphaga</taxon>
        <taxon>Cucujiformia</taxon>
        <taxon>Chrysomeloidea</taxon>
        <taxon>Chrysomelidae</taxon>
        <taxon>Bruchinae</taxon>
        <taxon>Bruchini</taxon>
        <taxon>Acanthoscelides</taxon>
    </lineage>
</organism>
<dbReference type="InterPro" id="IPR011992">
    <property type="entry name" value="EF-hand-dom_pair"/>
</dbReference>
<keyword evidence="5 6" id="KW-0472">Membrane</keyword>
<evidence type="ECO:0000256" key="1">
    <source>
        <dbReference type="ARBA" id="ARBA00004141"/>
    </source>
</evidence>
<name>A0A9P0K8S5_ACAOB</name>
<dbReference type="SUPFAM" id="SSF144091">
    <property type="entry name" value="Rhomboid-like"/>
    <property type="match status" value="1"/>
</dbReference>
<dbReference type="InterPro" id="IPR051739">
    <property type="entry name" value="Rhomboid_IM_Serine_Proteases"/>
</dbReference>
<feature type="transmembrane region" description="Helical" evidence="6">
    <location>
        <begin position="271"/>
        <end position="290"/>
    </location>
</feature>
<dbReference type="InterPro" id="IPR022764">
    <property type="entry name" value="Peptidase_S54_rhomboid_dom"/>
</dbReference>
<dbReference type="AlphaFoldDB" id="A0A9P0K8S5"/>
<feature type="domain" description="Peptidase S54 rhomboid" evidence="7">
    <location>
        <begin position="201"/>
        <end position="346"/>
    </location>
</feature>
<evidence type="ECO:0000256" key="4">
    <source>
        <dbReference type="ARBA" id="ARBA00022989"/>
    </source>
</evidence>
<dbReference type="GO" id="GO:0016020">
    <property type="term" value="C:membrane"/>
    <property type="evidence" value="ECO:0007669"/>
    <property type="project" value="UniProtKB-SubCell"/>
</dbReference>
<dbReference type="EMBL" id="CAKOFQ010006755">
    <property type="protein sequence ID" value="CAH1968676.1"/>
    <property type="molecule type" value="Genomic_DNA"/>
</dbReference>
<evidence type="ECO:0000313" key="8">
    <source>
        <dbReference type="EMBL" id="CAH1968676.1"/>
    </source>
</evidence>